<keyword evidence="1" id="KW-0732">Signal</keyword>
<dbReference type="PROSITE" id="PS51257">
    <property type="entry name" value="PROKAR_LIPOPROTEIN"/>
    <property type="match status" value="1"/>
</dbReference>
<name>A0A1H6KU93_9FLAO</name>
<dbReference type="EMBL" id="FNWX01000031">
    <property type="protein sequence ID" value="SEH79460.1"/>
    <property type="molecule type" value="Genomic_DNA"/>
</dbReference>
<dbReference type="STRING" id="420404.SAMN05421793_13136"/>
<keyword evidence="3" id="KW-1185">Reference proteome</keyword>
<organism evidence="2 3">
    <name type="scientific">Epilithonimonas hominis</name>
    <dbReference type="NCBI Taxonomy" id="420404"/>
    <lineage>
        <taxon>Bacteria</taxon>
        <taxon>Pseudomonadati</taxon>
        <taxon>Bacteroidota</taxon>
        <taxon>Flavobacteriia</taxon>
        <taxon>Flavobacteriales</taxon>
        <taxon>Weeksellaceae</taxon>
        <taxon>Chryseobacterium group</taxon>
        <taxon>Epilithonimonas</taxon>
    </lineage>
</organism>
<reference evidence="3" key="1">
    <citation type="submission" date="2016-10" db="EMBL/GenBank/DDBJ databases">
        <authorList>
            <person name="Varghese N."/>
            <person name="Submissions S."/>
        </authorList>
    </citation>
    <scope>NUCLEOTIDE SEQUENCE [LARGE SCALE GENOMIC DNA]</scope>
    <source>
        <strain evidence="3">DSM 19326</strain>
    </source>
</reference>
<sequence length="121" mass="13923">MKLLNYALFALLLVFSSCKTDDENLTTNKFDYSVYNAKNGLFNTLNKINLKKTNSRVSGLAAYEDAIETINEEYGTNAYVTEFDQYLMDNPNATIDDFIQNGYINQQDYNVVNSFFDDLYI</sequence>
<protein>
    <submittedName>
        <fullName evidence="2">Uncharacterized protein</fullName>
    </submittedName>
</protein>
<dbReference type="AlphaFoldDB" id="A0A1H6KU93"/>
<feature type="chain" id="PRO_5011496878" evidence="1">
    <location>
        <begin position="21"/>
        <end position="121"/>
    </location>
</feature>
<evidence type="ECO:0000313" key="2">
    <source>
        <dbReference type="EMBL" id="SEH79460.1"/>
    </source>
</evidence>
<gene>
    <name evidence="2" type="ORF">SAMN05421793_13136</name>
</gene>
<feature type="signal peptide" evidence="1">
    <location>
        <begin position="1"/>
        <end position="20"/>
    </location>
</feature>
<dbReference type="RefSeq" id="WP_089770499.1">
    <property type="nucleotide sequence ID" value="NZ_FNWX01000031.1"/>
</dbReference>
<evidence type="ECO:0000256" key="1">
    <source>
        <dbReference type="SAM" id="SignalP"/>
    </source>
</evidence>
<dbReference type="Proteomes" id="UP000198555">
    <property type="component" value="Unassembled WGS sequence"/>
</dbReference>
<proteinExistence type="predicted"/>
<evidence type="ECO:0000313" key="3">
    <source>
        <dbReference type="Proteomes" id="UP000198555"/>
    </source>
</evidence>
<accession>A0A1H6KU93</accession>